<evidence type="ECO:0000259" key="1">
    <source>
        <dbReference type="Pfam" id="PF13649"/>
    </source>
</evidence>
<dbReference type="GO" id="GO:0032259">
    <property type="term" value="P:methylation"/>
    <property type="evidence" value="ECO:0007669"/>
    <property type="project" value="UniProtKB-KW"/>
</dbReference>
<dbReference type="AlphaFoldDB" id="A0A7T0G035"/>
<dbReference type="NCBIfam" id="TIGR03587">
    <property type="entry name" value="Pse_Me-ase"/>
    <property type="match status" value="1"/>
</dbReference>
<dbReference type="KEGG" id="nli:G3M70_09895"/>
<dbReference type="InterPro" id="IPR029063">
    <property type="entry name" value="SAM-dependent_MTases_sf"/>
</dbReference>
<protein>
    <submittedName>
        <fullName evidence="2">Pseudaminic acid biosynthesis-associated methylase</fullName>
    </submittedName>
</protein>
<dbReference type="SUPFAM" id="SSF53335">
    <property type="entry name" value="S-adenosyl-L-methionine-dependent methyltransferases"/>
    <property type="match status" value="1"/>
</dbReference>
<evidence type="ECO:0000313" key="2">
    <source>
        <dbReference type="EMBL" id="QPJ62165.1"/>
    </source>
</evidence>
<keyword evidence="2" id="KW-0489">Methyltransferase</keyword>
<gene>
    <name evidence="2" type="ORF">G3M70_09895</name>
</gene>
<dbReference type="EMBL" id="CP048685">
    <property type="protein sequence ID" value="QPJ62165.1"/>
    <property type="molecule type" value="Genomic_DNA"/>
</dbReference>
<dbReference type="InterPro" id="IPR041698">
    <property type="entry name" value="Methyltransf_25"/>
</dbReference>
<dbReference type="Gene3D" id="3.40.50.150">
    <property type="entry name" value="Vaccinia Virus protein VP39"/>
    <property type="match status" value="1"/>
</dbReference>
<evidence type="ECO:0000313" key="3">
    <source>
        <dbReference type="Proteomes" id="UP000594688"/>
    </source>
</evidence>
<dbReference type="InterPro" id="IPR020027">
    <property type="entry name" value="Pseudamin_synth-assoc_MeTrfase"/>
</dbReference>
<dbReference type="Pfam" id="PF13649">
    <property type="entry name" value="Methyltransf_25"/>
    <property type="match status" value="1"/>
</dbReference>
<reference evidence="2 3" key="1">
    <citation type="submission" date="2020-02" db="EMBL/GenBank/DDBJ databases">
        <title>Genomic and physiological characterization of two novel Nitrospinaceae genera.</title>
        <authorList>
            <person name="Mueller A.J."/>
            <person name="Jung M.-Y."/>
            <person name="Strachan C.R."/>
            <person name="Herbold C.W."/>
            <person name="Kirkegaard R.H."/>
            <person name="Daims H."/>
        </authorList>
    </citation>
    <scope>NUCLEOTIDE SEQUENCE [LARGE SCALE GENOMIC DNA]</scope>
    <source>
        <strain evidence="2">EB</strain>
    </source>
</reference>
<dbReference type="CDD" id="cd02440">
    <property type="entry name" value="AdoMet_MTases"/>
    <property type="match status" value="1"/>
</dbReference>
<keyword evidence="2" id="KW-0808">Transferase</keyword>
<sequence length="206" mass="23393">MASFKTEQEQFWAGEFGKEYANRNQGGDLVASNLAFFTKVLNRCGSIDSVIEFGSNIGLNLVALQRLLPKAKLSAIEINPESVEILKQNVDGVTVFPQSILNFEPGSQWDFVLSKGVLIHINPDELPSVYDLMHRSSKRLICVAEYYNPQPVEIPYRGHSGKLFKRDFAGELMDRFPDLSLVDYGFAYHRGPFPQDDLTWFLLEKR</sequence>
<feature type="domain" description="Methyltransferase" evidence="1">
    <location>
        <begin position="50"/>
        <end position="136"/>
    </location>
</feature>
<name>A0A7T0G035_9BACT</name>
<accession>A0A7T0G035</accession>
<dbReference type="Proteomes" id="UP000594688">
    <property type="component" value="Chromosome"/>
</dbReference>
<proteinExistence type="predicted"/>
<organism evidence="2 3">
    <name type="scientific">Candidatus Nitronauta litoralis</name>
    <dbReference type="NCBI Taxonomy" id="2705533"/>
    <lineage>
        <taxon>Bacteria</taxon>
        <taxon>Pseudomonadati</taxon>
        <taxon>Nitrospinota/Tectimicrobiota group</taxon>
        <taxon>Nitrospinota</taxon>
        <taxon>Nitrospinia</taxon>
        <taxon>Nitrospinales</taxon>
        <taxon>Nitrospinaceae</taxon>
        <taxon>Candidatus Nitronauta</taxon>
    </lineage>
</organism>
<dbReference type="GO" id="GO:0008168">
    <property type="term" value="F:methyltransferase activity"/>
    <property type="evidence" value="ECO:0007669"/>
    <property type="project" value="UniProtKB-KW"/>
</dbReference>